<reference evidence="10" key="1">
    <citation type="journal article" date="2020" name="Plant Biotechnol. J.">
        <title>The pomegranate (Punica granatum L.) draft genome dissects genetic divergence between soft- and hard-seeded cultivars.</title>
        <authorList>
            <person name="Luo X."/>
            <person name="Li H."/>
            <person name="Wu Z."/>
            <person name="Yao W."/>
            <person name="Zhao P."/>
            <person name="Cao D."/>
            <person name="Yu H."/>
            <person name="Li K."/>
            <person name="Poudel K."/>
            <person name="Zhao D."/>
            <person name="Zhang F."/>
            <person name="Xia X."/>
            <person name="Chen L."/>
            <person name="Wang Q."/>
            <person name="Jing D."/>
            <person name="Cao S."/>
        </authorList>
    </citation>
    <scope>NUCLEOTIDE SEQUENCE [LARGE SCALE GENOMIC DNA]</scope>
    <source>
        <strain evidence="10">cv. Tunisia</strain>
    </source>
</reference>
<protein>
    <recommendedName>
        <fullName evidence="7">CASP-like protein</fullName>
    </recommendedName>
</protein>
<keyword evidence="4" id="KW-0812">Transmembrane</keyword>
<evidence type="ECO:0000256" key="4">
    <source>
        <dbReference type="ARBA" id="ARBA00022692"/>
    </source>
</evidence>
<evidence type="ECO:0000259" key="9">
    <source>
        <dbReference type="Pfam" id="PF04535"/>
    </source>
</evidence>
<dbReference type="GO" id="GO:0005886">
    <property type="term" value="C:plasma membrane"/>
    <property type="evidence" value="ECO:0007669"/>
    <property type="project" value="UniProtKB-SubCell"/>
</dbReference>
<dbReference type="AlphaFoldDB" id="A0A6P8C7A6"/>
<keyword evidence="6" id="KW-0472">Membrane</keyword>
<dbReference type="GeneID" id="116193031"/>
<keyword evidence="5" id="KW-1133">Transmembrane helix</keyword>
<keyword evidence="10" id="KW-1185">Reference proteome</keyword>
<feature type="compositionally biased region" description="Pro residues" evidence="8">
    <location>
        <begin position="18"/>
        <end position="33"/>
    </location>
</feature>
<reference evidence="11" key="2">
    <citation type="submission" date="2025-08" db="UniProtKB">
        <authorList>
            <consortium name="RefSeq"/>
        </authorList>
    </citation>
    <scope>IDENTIFICATION</scope>
    <source>
        <tissue evidence="11">Leaf</tissue>
    </source>
</reference>
<evidence type="ECO:0000256" key="1">
    <source>
        <dbReference type="ARBA" id="ARBA00004651"/>
    </source>
</evidence>
<accession>A0A6P8C7A6</accession>
<dbReference type="RefSeq" id="XP_031377621.1">
    <property type="nucleotide sequence ID" value="XM_031521761.1"/>
</dbReference>
<evidence type="ECO:0000256" key="6">
    <source>
        <dbReference type="ARBA" id="ARBA00023136"/>
    </source>
</evidence>
<evidence type="ECO:0000256" key="5">
    <source>
        <dbReference type="ARBA" id="ARBA00022989"/>
    </source>
</evidence>
<comment type="similarity">
    <text evidence="2 7">Belongs to the Casparian strip membrane proteins (CASP) family.</text>
</comment>
<evidence type="ECO:0000256" key="8">
    <source>
        <dbReference type="SAM" id="MobiDB-lite"/>
    </source>
</evidence>
<feature type="domain" description="Casparian strip membrane protein" evidence="9">
    <location>
        <begin position="58"/>
        <end position="110"/>
    </location>
</feature>
<dbReference type="Proteomes" id="UP000515151">
    <property type="component" value="Chromosome 1"/>
</dbReference>
<evidence type="ECO:0000256" key="7">
    <source>
        <dbReference type="RuleBase" id="RU361233"/>
    </source>
</evidence>
<sequence>MASTEKPVDVEAGKVEEAPPPLEPEAAEAPPPEAEGEAPPKAEREAPPPPPPINTCILVDGILRLLVFAAALAAVVVIATSDQTEAVPVPGQGSQRVEAKFTQSPALIYVKTKLRIKEGVAPINSKLDTQWDSISWWHGQ</sequence>
<evidence type="ECO:0000313" key="11">
    <source>
        <dbReference type="RefSeq" id="XP_031377621.1"/>
    </source>
</evidence>
<evidence type="ECO:0000256" key="3">
    <source>
        <dbReference type="ARBA" id="ARBA00022475"/>
    </source>
</evidence>
<feature type="compositionally biased region" description="Basic and acidic residues" evidence="8">
    <location>
        <begin position="1"/>
        <end position="17"/>
    </location>
</feature>
<dbReference type="InterPro" id="IPR006702">
    <property type="entry name" value="CASP_dom"/>
</dbReference>
<gene>
    <name evidence="11" type="primary">LOC116193031</name>
</gene>
<evidence type="ECO:0000313" key="10">
    <source>
        <dbReference type="Proteomes" id="UP000515151"/>
    </source>
</evidence>
<keyword evidence="3 7" id="KW-1003">Cell membrane</keyword>
<evidence type="ECO:0000256" key="2">
    <source>
        <dbReference type="ARBA" id="ARBA00007651"/>
    </source>
</evidence>
<comment type="subunit">
    <text evidence="7">Homodimer and heterodimers.</text>
</comment>
<organism evidence="10 11">
    <name type="scientific">Punica granatum</name>
    <name type="common">Pomegranate</name>
    <dbReference type="NCBI Taxonomy" id="22663"/>
    <lineage>
        <taxon>Eukaryota</taxon>
        <taxon>Viridiplantae</taxon>
        <taxon>Streptophyta</taxon>
        <taxon>Embryophyta</taxon>
        <taxon>Tracheophyta</taxon>
        <taxon>Spermatophyta</taxon>
        <taxon>Magnoliopsida</taxon>
        <taxon>eudicotyledons</taxon>
        <taxon>Gunneridae</taxon>
        <taxon>Pentapetalae</taxon>
        <taxon>rosids</taxon>
        <taxon>malvids</taxon>
        <taxon>Myrtales</taxon>
        <taxon>Lythraceae</taxon>
        <taxon>Punica</taxon>
    </lineage>
</organism>
<name>A0A6P8C7A6_PUNGR</name>
<comment type="subcellular location">
    <subcellularLocation>
        <location evidence="1 7">Cell membrane</location>
        <topology evidence="1 7">Multi-pass membrane protein</topology>
    </subcellularLocation>
</comment>
<proteinExistence type="inferred from homology"/>
<dbReference type="Pfam" id="PF04535">
    <property type="entry name" value="CASP_dom"/>
    <property type="match status" value="1"/>
</dbReference>
<feature type="region of interest" description="Disordered" evidence="8">
    <location>
        <begin position="1"/>
        <end position="53"/>
    </location>
</feature>